<dbReference type="Pfam" id="PF00903">
    <property type="entry name" value="Glyoxalase"/>
    <property type="match status" value="1"/>
</dbReference>
<dbReference type="InterPro" id="IPR004360">
    <property type="entry name" value="Glyas_Fos-R_dOase_dom"/>
</dbReference>
<name>A0ABW4VUP0_9BACI</name>
<dbReference type="RefSeq" id="WP_377554562.1">
    <property type="nucleotide sequence ID" value="NZ_JBHUHQ010000002.1"/>
</dbReference>
<comment type="caution">
    <text evidence="2">The sequence shown here is derived from an EMBL/GenBank/DDBJ whole genome shotgun (WGS) entry which is preliminary data.</text>
</comment>
<dbReference type="Proteomes" id="UP001597383">
    <property type="component" value="Unassembled WGS sequence"/>
</dbReference>
<organism evidence="2 3">
    <name type="scientific">Ornithinibacillus salinisoli</name>
    <dbReference type="NCBI Taxonomy" id="1848459"/>
    <lineage>
        <taxon>Bacteria</taxon>
        <taxon>Bacillati</taxon>
        <taxon>Bacillota</taxon>
        <taxon>Bacilli</taxon>
        <taxon>Bacillales</taxon>
        <taxon>Bacillaceae</taxon>
        <taxon>Ornithinibacillus</taxon>
    </lineage>
</organism>
<evidence type="ECO:0000313" key="2">
    <source>
        <dbReference type="EMBL" id="MFD2042878.1"/>
    </source>
</evidence>
<dbReference type="InterPro" id="IPR037523">
    <property type="entry name" value="VOC_core"/>
</dbReference>
<protein>
    <submittedName>
        <fullName evidence="2">VOC family protein</fullName>
    </submittedName>
</protein>
<accession>A0ABW4VUP0</accession>
<dbReference type="Gene3D" id="3.10.180.10">
    <property type="entry name" value="2,3-Dihydroxybiphenyl 1,2-Dioxygenase, domain 1"/>
    <property type="match status" value="1"/>
</dbReference>
<reference evidence="3" key="1">
    <citation type="journal article" date="2019" name="Int. J. Syst. Evol. Microbiol.">
        <title>The Global Catalogue of Microorganisms (GCM) 10K type strain sequencing project: providing services to taxonomists for standard genome sequencing and annotation.</title>
        <authorList>
            <consortium name="The Broad Institute Genomics Platform"/>
            <consortium name="The Broad Institute Genome Sequencing Center for Infectious Disease"/>
            <person name="Wu L."/>
            <person name="Ma J."/>
        </authorList>
    </citation>
    <scope>NUCLEOTIDE SEQUENCE [LARGE SCALE GENOMIC DNA]</scope>
    <source>
        <strain evidence="3">R28</strain>
    </source>
</reference>
<dbReference type="PROSITE" id="PS51819">
    <property type="entry name" value="VOC"/>
    <property type="match status" value="1"/>
</dbReference>
<evidence type="ECO:0000259" key="1">
    <source>
        <dbReference type="PROSITE" id="PS51819"/>
    </source>
</evidence>
<gene>
    <name evidence="2" type="ORF">ACFSJF_00950</name>
</gene>
<dbReference type="PANTHER" id="PTHR39175">
    <property type="entry name" value="FAMILY PROTEIN, PUTATIVE (AFU_ORTHOLOGUE AFUA_3G15060)-RELATED"/>
    <property type="match status" value="1"/>
</dbReference>
<dbReference type="EMBL" id="JBHUHQ010000002">
    <property type="protein sequence ID" value="MFD2042878.1"/>
    <property type="molecule type" value="Genomic_DNA"/>
</dbReference>
<dbReference type="PANTHER" id="PTHR39175:SF1">
    <property type="entry name" value="FAMILY PROTEIN, PUTATIVE (AFU_ORTHOLOGUE AFUA_3G15060)-RELATED"/>
    <property type="match status" value="1"/>
</dbReference>
<dbReference type="SUPFAM" id="SSF54593">
    <property type="entry name" value="Glyoxalase/Bleomycin resistance protein/Dihydroxybiphenyl dioxygenase"/>
    <property type="match status" value="1"/>
</dbReference>
<dbReference type="InterPro" id="IPR029068">
    <property type="entry name" value="Glyas_Bleomycin-R_OHBP_Dase"/>
</dbReference>
<evidence type="ECO:0000313" key="3">
    <source>
        <dbReference type="Proteomes" id="UP001597383"/>
    </source>
</evidence>
<sequence>MSFVYERLDHVQLAAPIGKEDDARTFYSEILGLKEIEKPEPLRNRGGVWFQAGMVHIHIGVEEPFTPAKKAHPAIRVRNIEAMKKYLDSRNIDYISDKNLPGANRFYVSDPFGNRLEFLEWG</sequence>
<feature type="domain" description="VOC" evidence="1">
    <location>
        <begin position="7"/>
        <end position="121"/>
    </location>
</feature>
<proteinExistence type="predicted"/>
<keyword evidence="3" id="KW-1185">Reference proteome</keyword>